<evidence type="ECO:0000256" key="8">
    <source>
        <dbReference type="SAM" id="MobiDB-lite"/>
    </source>
</evidence>
<name>M4Z067_9BRAD</name>
<dbReference type="Pfam" id="PF04055">
    <property type="entry name" value="Radical_SAM"/>
    <property type="match status" value="1"/>
</dbReference>
<dbReference type="EMBL" id="AP012603">
    <property type="protein sequence ID" value="BAM86408.1"/>
    <property type="molecule type" value="Genomic_DNA"/>
</dbReference>
<dbReference type="PATRIC" id="fig|1245469.3.peg.396"/>
<dbReference type="NCBIfam" id="TIGR01579">
    <property type="entry name" value="MiaB-like-C"/>
    <property type="match status" value="1"/>
</dbReference>
<keyword evidence="5" id="KW-0479">Metal-binding</keyword>
<dbReference type="STRING" id="1245469.S58_03920"/>
<dbReference type="HOGENOM" id="CLU_018697_1_1_5"/>
<dbReference type="InterPro" id="IPR013848">
    <property type="entry name" value="Methylthiotransferase_N"/>
</dbReference>
<evidence type="ECO:0000259" key="9">
    <source>
        <dbReference type="PROSITE" id="PS51449"/>
    </source>
</evidence>
<dbReference type="SFLD" id="SFLDS00029">
    <property type="entry name" value="Radical_SAM"/>
    <property type="match status" value="1"/>
</dbReference>
<dbReference type="InterPro" id="IPR006638">
    <property type="entry name" value="Elp3/MiaA/NifB-like_rSAM"/>
</dbReference>
<evidence type="ECO:0000313" key="11">
    <source>
        <dbReference type="EMBL" id="BAM86408.1"/>
    </source>
</evidence>
<dbReference type="InterPro" id="IPR023404">
    <property type="entry name" value="rSAM_horseshoe"/>
</dbReference>
<comment type="cofactor">
    <cofactor evidence="1">
        <name>[4Fe-4S] cluster</name>
        <dbReference type="ChEBI" id="CHEBI:49883"/>
    </cofactor>
</comment>
<dbReference type="KEGG" id="aol:S58_03920"/>
<reference evidence="11 12" key="1">
    <citation type="journal article" date="2013" name="Appl. Environ. Microbiol.">
        <title>Genome analysis suggests that the soil oligotrophic bacterium Agromonas oligotrophica (Bradyrhizobium oligotrophicum) is a nitrogen-fixing symbiont of Aeschynomene indica.</title>
        <authorList>
            <person name="Okubo T."/>
            <person name="Fukushima S."/>
            <person name="Itakura M."/>
            <person name="Oshima K."/>
            <person name="Longtonglang A."/>
            <person name="Teaumroong N."/>
            <person name="Mitsui H."/>
            <person name="Hattori M."/>
            <person name="Hattori R."/>
            <person name="Hattori T."/>
            <person name="Minamisawa K."/>
        </authorList>
    </citation>
    <scope>NUCLEOTIDE SEQUENCE [LARGE SCALE GENOMIC DNA]</scope>
    <source>
        <strain evidence="11 12">S58</strain>
    </source>
</reference>
<accession>M4Z067</accession>
<feature type="domain" description="MTTase N-terminal" evidence="9">
    <location>
        <begin position="1"/>
        <end position="104"/>
    </location>
</feature>
<dbReference type="CDD" id="cd01335">
    <property type="entry name" value="Radical_SAM"/>
    <property type="match status" value="1"/>
</dbReference>
<keyword evidence="2" id="KW-0004">4Fe-4S</keyword>
<dbReference type="SFLD" id="SFLDG01082">
    <property type="entry name" value="B12-binding_domain_containing"/>
    <property type="match status" value="1"/>
</dbReference>
<dbReference type="NCBIfam" id="TIGR00089">
    <property type="entry name" value="MiaB/RimO family radical SAM methylthiotransferase"/>
    <property type="match status" value="1"/>
</dbReference>
<dbReference type="InterPro" id="IPR007197">
    <property type="entry name" value="rSAM"/>
</dbReference>
<dbReference type="InterPro" id="IPR006467">
    <property type="entry name" value="MiaB-like_bact"/>
</dbReference>
<protein>
    <submittedName>
        <fullName evidence="11">MiaB-like tRNA modifying enzyme</fullName>
    </submittedName>
</protein>
<evidence type="ECO:0000256" key="6">
    <source>
        <dbReference type="ARBA" id="ARBA00023004"/>
    </source>
</evidence>
<dbReference type="InterPro" id="IPR020612">
    <property type="entry name" value="Methylthiotransferase_CS"/>
</dbReference>
<dbReference type="PROSITE" id="PS51449">
    <property type="entry name" value="MTTASE_N"/>
    <property type="match status" value="1"/>
</dbReference>
<dbReference type="SUPFAM" id="SSF102114">
    <property type="entry name" value="Radical SAM enzymes"/>
    <property type="match status" value="1"/>
</dbReference>
<dbReference type="SMART" id="SM00729">
    <property type="entry name" value="Elp3"/>
    <property type="match status" value="1"/>
</dbReference>
<evidence type="ECO:0000313" key="12">
    <source>
        <dbReference type="Proteomes" id="UP000011841"/>
    </source>
</evidence>
<feature type="compositionally biased region" description="Low complexity" evidence="8">
    <location>
        <begin position="427"/>
        <end position="444"/>
    </location>
</feature>
<evidence type="ECO:0000259" key="10">
    <source>
        <dbReference type="PROSITE" id="PS51918"/>
    </source>
</evidence>
<dbReference type="Proteomes" id="UP000011841">
    <property type="component" value="Chromosome"/>
</dbReference>
<proteinExistence type="predicted"/>
<sequence length="444" mass="48544">MSVDVVTFGCRLNAFESELIAKHAEAAGADDTIVVNSCAVTNEAVAQARQSIRKLKRERPAARIVVTGCAAQTQAGMFASMPEVDRVIGNDDKLRPDAWRATTQALAVPRFGIDASEKVAVSDIMAVTEMAPHLVDGFQHGLPRVFVQVQNGCDHRCTFCIIPFGRGNSRSVPMGAVVDQVRALAERGHAEIVLTGVDLTSYGADLPGAPKLGRLVKQILRHVPELKRLRISSIDSIEADVELLDVLADDARLMPHLHLSLQAGDDLILKRMKRRHSRADAIAFCNLVRRLRPDIVLGADLIAGFPTETDEMFMRSLDLVEECGLTFLHVFPYSPRPDTPAARMPQVDGATIRERARRLRAAGEAALRRRLDHEIGCQREVLIESEVQGRTEHYLPVAVAGALPGTVQRLRISEHDGAKLFVQPELSSPGSTGRSSTPRPLGRQ</sequence>
<dbReference type="Gene3D" id="3.40.50.12160">
    <property type="entry name" value="Methylthiotransferase, N-terminal domain"/>
    <property type="match status" value="1"/>
</dbReference>
<keyword evidence="3" id="KW-0808">Transferase</keyword>
<dbReference type="OrthoDB" id="9805215at2"/>
<evidence type="ECO:0000256" key="5">
    <source>
        <dbReference type="ARBA" id="ARBA00022723"/>
    </source>
</evidence>
<dbReference type="InterPro" id="IPR058240">
    <property type="entry name" value="rSAM_sf"/>
</dbReference>
<dbReference type="InterPro" id="IPR038135">
    <property type="entry name" value="Methylthiotransferase_N_sf"/>
</dbReference>
<dbReference type="GeneID" id="301814402"/>
<evidence type="ECO:0000256" key="2">
    <source>
        <dbReference type="ARBA" id="ARBA00022485"/>
    </source>
</evidence>
<evidence type="ECO:0000256" key="3">
    <source>
        <dbReference type="ARBA" id="ARBA00022679"/>
    </source>
</evidence>
<dbReference type="GO" id="GO:0051539">
    <property type="term" value="F:4 iron, 4 sulfur cluster binding"/>
    <property type="evidence" value="ECO:0007669"/>
    <property type="project" value="UniProtKB-KW"/>
</dbReference>
<evidence type="ECO:0000256" key="1">
    <source>
        <dbReference type="ARBA" id="ARBA00001966"/>
    </source>
</evidence>
<feature type="region of interest" description="Disordered" evidence="8">
    <location>
        <begin position="421"/>
        <end position="444"/>
    </location>
</feature>
<dbReference type="GO" id="GO:0046872">
    <property type="term" value="F:metal ion binding"/>
    <property type="evidence" value="ECO:0007669"/>
    <property type="project" value="UniProtKB-KW"/>
</dbReference>
<keyword evidence="12" id="KW-1185">Reference proteome</keyword>
<dbReference type="Gene3D" id="3.80.30.20">
    <property type="entry name" value="tm_1862 like domain"/>
    <property type="match status" value="1"/>
</dbReference>
<dbReference type="InterPro" id="IPR005839">
    <property type="entry name" value="Methylthiotransferase"/>
</dbReference>
<dbReference type="PROSITE" id="PS01278">
    <property type="entry name" value="MTTASE_RADICAL"/>
    <property type="match status" value="1"/>
</dbReference>
<dbReference type="AlphaFoldDB" id="M4Z067"/>
<gene>
    <name evidence="11" type="ORF">S58_03920</name>
</gene>
<dbReference type="GO" id="GO:0035598">
    <property type="term" value="F:tRNA (N(6)-L-threonylcarbamoyladenosine(37)-C(2))-methylthiotransferase activity"/>
    <property type="evidence" value="ECO:0007669"/>
    <property type="project" value="TreeGrafter"/>
</dbReference>
<dbReference type="Pfam" id="PF00919">
    <property type="entry name" value="UPF0004"/>
    <property type="match status" value="1"/>
</dbReference>
<keyword evidence="4" id="KW-0949">S-adenosyl-L-methionine</keyword>
<dbReference type="PANTHER" id="PTHR11918:SF45">
    <property type="entry name" value="THREONYLCARBAMOYLADENOSINE TRNA METHYLTHIOTRANSFERASE"/>
    <property type="match status" value="1"/>
</dbReference>
<keyword evidence="6" id="KW-0408">Iron</keyword>
<dbReference type="eggNOG" id="COG0621">
    <property type="taxonomic scope" value="Bacteria"/>
</dbReference>
<feature type="domain" description="Radical SAM core" evidence="10">
    <location>
        <begin position="139"/>
        <end position="369"/>
    </location>
</feature>
<evidence type="ECO:0000256" key="4">
    <source>
        <dbReference type="ARBA" id="ARBA00022691"/>
    </source>
</evidence>
<organism evidence="11 12">
    <name type="scientific">Bradyrhizobium oligotrophicum S58</name>
    <dbReference type="NCBI Taxonomy" id="1245469"/>
    <lineage>
        <taxon>Bacteria</taxon>
        <taxon>Pseudomonadati</taxon>
        <taxon>Pseudomonadota</taxon>
        <taxon>Alphaproteobacteria</taxon>
        <taxon>Hyphomicrobiales</taxon>
        <taxon>Nitrobacteraceae</taxon>
        <taxon>Bradyrhizobium</taxon>
    </lineage>
</organism>
<dbReference type="PANTHER" id="PTHR11918">
    <property type="entry name" value="RADICAL SAM PROTEINS"/>
    <property type="match status" value="1"/>
</dbReference>
<evidence type="ECO:0000256" key="7">
    <source>
        <dbReference type="ARBA" id="ARBA00023014"/>
    </source>
</evidence>
<keyword evidence="7" id="KW-0411">Iron-sulfur</keyword>
<dbReference type="PROSITE" id="PS51918">
    <property type="entry name" value="RADICAL_SAM"/>
    <property type="match status" value="1"/>
</dbReference>
<dbReference type="RefSeq" id="WP_015663546.1">
    <property type="nucleotide sequence ID" value="NC_020453.1"/>
</dbReference>